<dbReference type="NCBIfam" id="TIGR00996">
    <property type="entry name" value="Mtu_fam_mce"/>
    <property type="match status" value="1"/>
</dbReference>
<dbReference type="Pfam" id="PF11887">
    <property type="entry name" value="Mce4_CUP1"/>
    <property type="match status" value="1"/>
</dbReference>
<name>A0A1H4IJE9_9NOCA</name>
<dbReference type="InterPro" id="IPR003399">
    <property type="entry name" value="Mce/MlaD"/>
</dbReference>
<proteinExistence type="predicted"/>
<protein>
    <submittedName>
        <fullName evidence="3">Phospholipid/cholesterol/gamma-HCH transport system substrate-binding protein</fullName>
    </submittedName>
</protein>
<dbReference type="EMBL" id="FNSV01000004">
    <property type="protein sequence ID" value="SEB33786.1"/>
    <property type="molecule type" value="Genomic_DNA"/>
</dbReference>
<dbReference type="PANTHER" id="PTHR33371:SF17">
    <property type="entry name" value="MCE-FAMILY PROTEIN MCE1B"/>
    <property type="match status" value="1"/>
</dbReference>
<feature type="domain" description="Mammalian cell entry C-terminal" evidence="2">
    <location>
        <begin position="121"/>
        <end position="328"/>
    </location>
</feature>
<dbReference type="GO" id="GO:0051701">
    <property type="term" value="P:biological process involved in interaction with host"/>
    <property type="evidence" value="ECO:0007669"/>
    <property type="project" value="TreeGrafter"/>
</dbReference>
<evidence type="ECO:0000259" key="2">
    <source>
        <dbReference type="Pfam" id="PF11887"/>
    </source>
</evidence>
<dbReference type="PANTHER" id="PTHR33371">
    <property type="entry name" value="INTERMEMBRANE PHOSPHOLIPID TRANSPORT SYSTEM BINDING PROTEIN MLAD-RELATED"/>
    <property type="match status" value="1"/>
</dbReference>
<dbReference type="AlphaFoldDB" id="A0A1H4IJE9"/>
<evidence type="ECO:0000313" key="3">
    <source>
        <dbReference type="EMBL" id="SEB33786.1"/>
    </source>
</evidence>
<organism evidence="3 4">
    <name type="scientific">Rhodococcus koreensis</name>
    <dbReference type="NCBI Taxonomy" id="99653"/>
    <lineage>
        <taxon>Bacteria</taxon>
        <taxon>Bacillati</taxon>
        <taxon>Actinomycetota</taxon>
        <taxon>Actinomycetes</taxon>
        <taxon>Mycobacteriales</taxon>
        <taxon>Nocardiaceae</taxon>
        <taxon>Rhodococcus</taxon>
    </lineage>
</organism>
<sequence length="340" mass="36461">MKITGTIARLALFAVIMVLFTAAVVVVFSQVRFGSERTYKAAFADASGLKSDEFVRVAGVEVGKVKSVEIVDEATALVEFSLTKAVPFTESTKLAVRYENLIGAHYLELLDSPGSNTTQPEDSTIPADRTMAALDLDALINGFRPLFKALDPDQVNKLSTSLVHVLQGQGGTVSDFLKQSGELTSALADRDQLIGSVIDNLNRVLGTVDEHNKQFDEGVDKLQQVISGLSEQSDPIGDALVRVNDASASVADLLVNARPAIRNDVTEIGRVAGNINADKDYVNWALSALPDAYGRLARLGLYGDFFTFYLCDVTLKVNGPDGNPALIPIIGQRAGRCTAQ</sequence>
<evidence type="ECO:0000313" key="4">
    <source>
        <dbReference type="Proteomes" id="UP000183561"/>
    </source>
</evidence>
<dbReference type="Pfam" id="PF02470">
    <property type="entry name" value="MlaD"/>
    <property type="match status" value="1"/>
</dbReference>
<reference evidence="4" key="1">
    <citation type="submission" date="2016-10" db="EMBL/GenBank/DDBJ databases">
        <authorList>
            <person name="Varghese N."/>
            <person name="Submissions S."/>
        </authorList>
    </citation>
    <scope>NUCLEOTIDE SEQUENCE [LARGE SCALE GENOMIC DNA]</scope>
    <source>
        <strain evidence="4">DSM 44498</strain>
    </source>
</reference>
<dbReference type="Proteomes" id="UP000183561">
    <property type="component" value="Unassembled WGS sequence"/>
</dbReference>
<accession>A0A1H4IJE9</accession>
<gene>
    <name evidence="3" type="ORF">SAMN04490239_0813</name>
</gene>
<dbReference type="InterPro" id="IPR024516">
    <property type="entry name" value="Mce_C"/>
</dbReference>
<dbReference type="RefSeq" id="WP_016881222.1">
    <property type="nucleotide sequence ID" value="NZ_FNSV01000004.1"/>
</dbReference>
<feature type="domain" description="Mce/MlaD" evidence="1">
    <location>
        <begin position="37"/>
        <end position="110"/>
    </location>
</feature>
<dbReference type="OrthoDB" id="338143at2"/>
<dbReference type="GO" id="GO:0005576">
    <property type="term" value="C:extracellular region"/>
    <property type="evidence" value="ECO:0007669"/>
    <property type="project" value="TreeGrafter"/>
</dbReference>
<keyword evidence="4" id="KW-1185">Reference proteome</keyword>
<evidence type="ECO:0000259" key="1">
    <source>
        <dbReference type="Pfam" id="PF02470"/>
    </source>
</evidence>
<dbReference type="InterPro" id="IPR052336">
    <property type="entry name" value="MlaD_Phospholipid_Transporter"/>
</dbReference>
<dbReference type="InterPro" id="IPR005693">
    <property type="entry name" value="Mce"/>
</dbReference>